<evidence type="ECO:0000256" key="5">
    <source>
        <dbReference type="ARBA" id="ARBA00023004"/>
    </source>
</evidence>
<evidence type="ECO:0000256" key="2">
    <source>
        <dbReference type="ARBA" id="ARBA00022723"/>
    </source>
</evidence>
<dbReference type="InterPro" id="IPR037151">
    <property type="entry name" value="AlkB-like_sf"/>
</dbReference>
<dbReference type="PANTHER" id="PTHR32074">
    <property type="entry name" value="RNA DEMETHYLASE ALKBH5"/>
    <property type="match status" value="1"/>
</dbReference>
<dbReference type="InParanoid" id="G0QL10"/>
<keyword evidence="4" id="KW-0560">Oxidoreductase</keyword>
<name>G0QL10_ICHMU</name>
<evidence type="ECO:0000313" key="7">
    <source>
        <dbReference type="EMBL" id="EGR34097.1"/>
    </source>
</evidence>
<dbReference type="SUPFAM" id="SSF51197">
    <property type="entry name" value="Clavaminate synthase-like"/>
    <property type="match status" value="1"/>
</dbReference>
<dbReference type="PANTHER" id="PTHR32074:SF2">
    <property type="entry name" value="RNA DEMETHYLASE ALKBH5"/>
    <property type="match status" value="1"/>
</dbReference>
<evidence type="ECO:0000256" key="6">
    <source>
        <dbReference type="SAM" id="MobiDB-lite"/>
    </source>
</evidence>
<dbReference type="GeneID" id="14910284"/>
<sequence>MEQRNKYFSQITFIKDYKSGYMPIEIQRQQEIELDKMNTQQQKISVKHFIRQKQSQNINLKRTCGVSYVKMPESKQHNVSDIYKPLPQLVFQCSNGQPKQLQYEEYYQCVFEFLFQSNQMLLCTMFESEDENAMRNYLIYPNQRWQISGGKYFIVQNIKDMWPLFVEKHFLCIHFIFDEKYLMKTPQIKHFTIEEVQEIIKFSDMHLGFIFKKSINGKKSFIKTLGSAYIEGENKQTQKNQDNKEEKQENQQQIQENEKQQEIKQKLKNIEKKGKKYEEKQKNNKYSSTLIITNNKQTPNNNINNSSNNETEVDQNTTQDVKKDEKKLICQEIVDYIQKDQTKKNINTLSVKQQNINIQQYFFKKKTKRFELYIDEIQWKKSSQLIKSLLSTFILYAKDEVEKLALEMMNIRIRTQKENDIKLLSNTLNNIRQIYISNPYQNNYIYIPNKKNWYFNENILKEISNLNTQKQYQQQQLIIITLRLNQSKDLQIPTYYISTRDSFAFDLYEVQKVVNFEGRKYTQIDYYFDPKNYPSNFASFLPNFKDYRVGCTLFKDFFTHEEMIDIENETYKTEIKCFQRHYFPMTAQVTCTAEKIRRTKFFFGSRYMWTKMQLAEPHSYVGAGVRQDVSETPLWIKKKVVQKLENANILPKKFINSLALNVYHDGNEGLAQHFDDATRFMQPIFTFKLFSDARLSFGSQFYGFCNSAFVIPMPRGSILKLEENSYAANGIKHCVRPCDMTGKNATIIMRQMHHKVVKEAEIYDENIDLPNWFSTLSAKENSVPYGEQKRIEAEFLQR</sequence>
<dbReference type="RefSeq" id="XP_004039401.1">
    <property type="nucleotide sequence ID" value="XM_004039353.1"/>
</dbReference>
<organism evidence="7 8">
    <name type="scientific">Ichthyophthirius multifiliis</name>
    <name type="common">White spot disease agent</name>
    <name type="synonym">Ich</name>
    <dbReference type="NCBI Taxonomy" id="5932"/>
    <lineage>
        <taxon>Eukaryota</taxon>
        <taxon>Sar</taxon>
        <taxon>Alveolata</taxon>
        <taxon>Ciliophora</taxon>
        <taxon>Intramacronucleata</taxon>
        <taxon>Oligohymenophorea</taxon>
        <taxon>Hymenostomatida</taxon>
        <taxon>Ophryoglenina</taxon>
        <taxon>Ichthyophthirius</taxon>
    </lineage>
</organism>
<evidence type="ECO:0000256" key="3">
    <source>
        <dbReference type="ARBA" id="ARBA00022964"/>
    </source>
</evidence>
<feature type="compositionally biased region" description="Low complexity" evidence="6">
    <location>
        <begin position="292"/>
        <end position="309"/>
    </location>
</feature>
<dbReference type="GO" id="GO:0035515">
    <property type="term" value="F:oxidative RNA demethylase activity"/>
    <property type="evidence" value="ECO:0007669"/>
    <property type="project" value="InterPro"/>
</dbReference>
<evidence type="ECO:0000313" key="8">
    <source>
        <dbReference type="Proteomes" id="UP000008983"/>
    </source>
</evidence>
<dbReference type="OMA" id="EYLLFPH"/>
<protein>
    <submittedName>
        <fullName evidence="7">Uncharacterized protein</fullName>
    </submittedName>
</protein>
<feature type="region of interest" description="Disordered" evidence="6">
    <location>
        <begin position="234"/>
        <end position="259"/>
    </location>
</feature>
<evidence type="ECO:0000256" key="1">
    <source>
        <dbReference type="ARBA" id="ARBA00007879"/>
    </source>
</evidence>
<dbReference type="OrthoDB" id="271595at2759"/>
<keyword evidence="8" id="KW-1185">Reference proteome</keyword>
<keyword evidence="5" id="KW-0408">Iron</keyword>
<proteinExistence type="inferred from homology"/>
<accession>G0QL10</accession>
<dbReference type="InterPro" id="IPR032860">
    <property type="entry name" value="ALKBH5"/>
</dbReference>
<dbReference type="GO" id="GO:0046872">
    <property type="term" value="F:metal ion binding"/>
    <property type="evidence" value="ECO:0007669"/>
    <property type="project" value="UniProtKB-KW"/>
</dbReference>
<feature type="compositionally biased region" description="Basic and acidic residues" evidence="6">
    <location>
        <begin position="234"/>
        <end position="249"/>
    </location>
</feature>
<dbReference type="eggNOG" id="KOG4176">
    <property type="taxonomic scope" value="Eukaryota"/>
</dbReference>
<dbReference type="GO" id="GO:0006397">
    <property type="term" value="P:mRNA processing"/>
    <property type="evidence" value="ECO:0007669"/>
    <property type="project" value="InterPro"/>
</dbReference>
<feature type="region of interest" description="Disordered" evidence="6">
    <location>
        <begin position="292"/>
        <end position="319"/>
    </location>
</feature>
<dbReference type="AlphaFoldDB" id="G0QL10"/>
<dbReference type="GO" id="GO:0006406">
    <property type="term" value="P:mRNA export from nucleus"/>
    <property type="evidence" value="ECO:0007669"/>
    <property type="project" value="TreeGrafter"/>
</dbReference>
<evidence type="ECO:0000256" key="4">
    <source>
        <dbReference type="ARBA" id="ARBA00023002"/>
    </source>
</evidence>
<dbReference type="Proteomes" id="UP000008983">
    <property type="component" value="Unassembled WGS sequence"/>
</dbReference>
<comment type="similarity">
    <text evidence="1">Belongs to the alkB family.</text>
</comment>
<keyword evidence="3" id="KW-0223">Dioxygenase</keyword>
<gene>
    <name evidence="7" type="ORF">IMG5_024190</name>
</gene>
<dbReference type="GO" id="GO:0005634">
    <property type="term" value="C:nucleus"/>
    <property type="evidence" value="ECO:0007669"/>
    <property type="project" value="TreeGrafter"/>
</dbReference>
<dbReference type="Gene3D" id="2.60.120.590">
    <property type="entry name" value="Alpha-ketoglutarate-dependent dioxygenase AlkB-like"/>
    <property type="match status" value="1"/>
</dbReference>
<dbReference type="EMBL" id="GL983207">
    <property type="protein sequence ID" value="EGR34097.1"/>
    <property type="molecule type" value="Genomic_DNA"/>
</dbReference>
<reference evidence="7 8" key="1">
    <citation type="submission" date="2011-07" db="EMBL/GenBank/DDBJ databases">
        <authorList>
            <person name="Coyne R."/>
            <person name="Brami D."/>
            <person name="Johnson J."/>
            <person name="Hostetler J."/>
            <person name="Hannick L."/>
            <person name="Clark T."/>
            <person name="Cassidy-Hanley D."/>
            <person name="Inman J."/>
        </authorList>
    </citation>
    <scope>NUCLEOTIDE SEQUENCE [LARGE SCALE GENOMIC DNA]</scope>
    <source>
        <strain evidence="7 8">G5</strain>
    </source>
</reference>
<keyword evidence="2" id="KW-0479">Metal-binding</keyword>